<evidence type="ECO:0008006" key="3">
    <source>
        <dbReference type="Google" id="ProtNLM"/>
    </source>
</evidence>
<reference evidence="1 2" key="1">
    <citation type="submission" date="2019-03" db="EMBL/GenBank/DDBJ databases">
        <title>Genomic Encyclopedia of Type Strains, Phase IV (KMG-IV): sequencing the most valuable type-strain genomes for metagenomic binning, comparative biology and taxonomic classification.</title>
        <authorList>
            <person name="Goeker M."/>
        </authorList>
    </citation>
    <scope>NUCLEOTIDE SEQUENCE [LARGE SCALE GENOMIC DNA]</scope>
    <source>
        <strain evidence="1 2">DSM 25287</strain>
    </source>
</reference>
<proteinExistence type="predicted"/>
<evidence type="ECO:0000313" key="1">
    <source>
        <dbReference type="EMBL" id="TCO80596.1"/>
    </source>
</evidence>
<name>A0A4R2L904_9GAMM</name>
<comment type="caution">
    <text evidence="1">The sequence shown here is derived from an EMBL/GenBank/DDBJ whole genome shotgun (WGS) entry which is preliminary data.</text>
</comment>
<dbReference type="EMBL" id="SLWY01000013">
    <property type="protein sequence ID" value="TCO80596.1"/>
    <property type="molecule type" value="Genomic_DNA"/>
</dbReference>
<evidence type="ECO:0000313" key="2">
    <source>
        <dbReference type="Proteomes" id="UP000295765"/>
    </source>
</evidence>
<keyword evidence="2" id="KW-1185">Reference proteome</keyword>
<dbReference type="Proteomes" id="UP000295765">
    <property type="component" value="Unassembled WGS sequence"/>
</dbReference>
<accession>A0A4R2L904</accession>
<sequence>MRLALIQRIASGAPEEIERITRILHMPVDDALPGLNGADNPAHEKR</sequence>
<organism evidence="1 2">
    <name type="scientific">Plasticicumulans lactativorans</name>
    <dbReference type="NCBI Taxonomy" id="1133106"/>
    <lineage>
        <taxon>Bacteria</taxon>
        <taxon>Pseudomonadati</taxon>
        <taxon>Pseudomonadota</taxon>
        <taxon>Gammaproteobacteria</taxon>
        <taxon>Candidatus Competibacteraceae</taxon>
        <taxon>Plasticicumulans</taxon>
    </lineage>
</organism>
<protein>
    <recommendedName>
        <fullName evidence="3">Helix-turn-helix protein</fullName>
    </recommendedName>
</protein>
<gene>
    <name evidence="1" type="ORF">EV699_11374</name>
</gene>
<dbReference type="AlphaFoldDB" id="A0A4R2L904"/>